<dbReference type="GeneID" id="65115561"/>
<evidence type="ECO:0000313" key="2">
    <source>
        <dbReference type="Proteomes" id="UP000259950"/>
    </source>
</evidence>
<name>A0A346FKP8_9CAUD</name>
<accession>A0A346FKP8</accession>
<organism evidence="1">
    <name type="scientific">Synechococcus virus S-PRM1</name>
    <dbReference type="NCBI Taxonomy" id="2100130"/>
    <lineage>
        <taxon>Viruses</taxon>
        <taxon>Duplodnaviria</taxon>
        <taxon>Heunggongvirae</taxon>
        <taxon>Uroviricota</taxon>
        <taxon>Caudoviricetes</taxon>
        <taxon>Pantevenvirales</taxon>
        <taxon>Kyanoviridae</taxon>
        <taxon>Makelovirus</taxon>
        <taxon>Makelovirus prm1</taxon>
    </lineage>
</organism>
<proteinExistence type="predicted"/>
<reference evidence="1" key="1">
    <citation type="submission" date="2018-07" db="EMBL/GenBank/DDBJ databases">
        <title>Complete genome sequence of the cyanophage S-PRM1 isolated from Singapore coastal waters.</title>
        <authorList>
            <person name="Chenard C."/>
            <person name="Kolundzija S."/>
            <person name="Lauro F.M."/>
        </authorList>
    </citation>
    <scope>NUCLEOTIDE SEQUENCE [LARGE SCALE GENOMIC DNA]</scope>
</reference>
<sequence>MDWASQTAGDYLVIDCYRLLDPSTYSEVYNDSFLKKYLTSLIKRQWGQNLMKFQGVKLPGGLELNGRQMYEDALRELAELQQRMSFDYELPPLDMIG</sequence>
<dbReference type="RefSeq" id="YP_010097704.1">
    <property type="nucleotide sequence ID" value="NC_055761.1"/>
</dbReference>
<evidence type="ECO:0008006" key="3">
    <source>
        <dbReference type="Google" id="ProtNLM"/>
    </source>
</evidence>
<dbReference type="KEGG" id="vg:65115561"/>
<evidence type="ECO:0000313" key="1">
    <source>
        <dbReference type="EMBL" id="AXN58553.1"/>
    </source>
</evidence>
<protein>
    <recommendedName>
        <fullName evidence="3">Neck protein</fullName>
    </recommendedName>
</protein>
<keyword evidence="2" id="KW-1185">Reference proteome</keyword>
<dbReference type="Proteomes" id="UP000259950">
    <property type="component" value="Segment"/>
</dbReference>
<dbReference type="EMBL" id="MH629685">
    <property type="protein sequence ID" value="AXN58553.1"/>
    <property type="molecule type" value="Genomic_DNA"/>
</dbReference>